<feature type="chain" id="PRO_5046481204" evidence="3">
    <location>
        <begin position="27"/>
        <end position="372"/>
    </location>
</feature>
<evidence type="ECO:0000313" key="6">
    <source>
        <dbReference type="Proteomes" id="UP001611580"/>
    </source>
</evidence>
<feature type="signal peptide" evidence="3">
    <location>
        <begin position="1"/>
        <end position="26"/>
    </location>
</feature>
<gene>
    <name evidence="5" type="ORF">ACH47X_12445</name>
</gene>
<sequence length="372" mass="38352">MVVGRRFSSSVRALASAALALGVAGATVTPAAAVGQPGTADSGAGYRPVPVVYDSDLDFDDAATLLYLCQADKQGLIDLRAVTVVNNGVGTPGRSLTHARTILAGCGLADVPVADGSPDWVNEPPPEARELFEQVLSGALGDADTPDVPGPTSAAELIARTVKAARTPVTVLATGPLSNVSAALDRMSPRTLRDRLGRVVVMGGAFDVGGNLFGSTTGGFDNTQEVNMWIDPVAADHVLATVPRARVSVVGLDATNHVPITPDFVDLLGARATSYEARTVHAIVTRPGMPELIGQGVMFWWDALAAVSLVTGQGVDYRVRPVDVVLDGPSSGRTVSVAGGTPQRVGTTADGALFEDLFLDGLEGPQTARLAR</sequence>
<dbReference type="InterPro" id="IPR023186">
    <property type="entry name" value="IUNH"/>
</dbReference>
<keyword evidence="3" id="KW-0732">Signal</keyword>
<keyword evidence="2" id="KW-0326">Glycosidase</keyword>
<dbReference type="EMBL" id="JBIRYI010000007">
    <property type="protein sequence ID" value="MFI2487718.1"/>
    <property type="molecule type" value="Genomic_DNA"/>
</dbReference>
<evidence type="ECO:0000256" key="3">
    <source>
        <dbReference type="SAM" id="SignalP"/>
    </source>
</evidence>
<protein>
    <submittedName>
        <fullName evidence="5">Nucleoside hydrolase</fullName>
    </submittedName>
</protein>
<dbReference type="PANTHER" id="PTHR12304:SF46">
    <property type="entry name" value="INOSINE-ADENOSINE-GUANOSINE-NUCLEOSIDE HYDROLASE"/>
    <property type="match status" value="1"/>
</dbReference>
<evidence type="ECO:0000259" key="4">
    <source>
        <dbReference type="Pfam" id="PF01156"/>
    </source>
</evidence>
<accession>A0ABW7XJL2</accession>
<keyword evidence="1 5" id="KW-0378">Hydrolase</keyword>
<reference evidence="5 6" key="1">
    <citation type="submission" date="2024-10" db="EMBL/GenBank/DDBJ databases">
        <title>The Natural Products Discovery Center: Release of the First 8490 Sequenced Strains for Exploring Actinobacteria Biosynthetic Diversity.</title>
        <authorList>
            <person name="Kalkreuter E."/>
            <person name="Kautsar S.A."/>
            <person name="Yang D."/>
            <person name="Bader C.D."/>
            <person name="Teijaro C.N."/>
            <person name="Fluegel L."/>
            <person name="Davis C.M."/>
            <person name="Simpson J.R."/>
            <person name="Lauterbach L."/>
            <person name="Steele A.D."/>
            <person name="Gui C."/>
            <person name="Meng S."/>
            <person name="Li G."/>
            <person name="Viehrig K."/>
            <person name="Ye F."/>
            <person name="Su P."/>
            <person name="Kiefer A.F."/>
            <person name="Nichols A."/>
            <person name="Cepeda A.J."/>
            <person name="Yan W."/>
            <person name="Fan B."/>
            <person name="Jiang Y."/>
            <person name="Adhikari A."/>
            <person name="Zheng C.-J."/>
            <person name="Schuster L."/>
            <person name="Cowan T.M."/>
            <person name="Smanski M.J."/>
            <person name="Chevrette M.G."/>
            <person name="De Carvalho L.P.S."/>
            <person name="Shen B."/>
        </authorList>
    </citation>
    <scope>NUCLEOTIDE SEQUENCE [LARGE SCALE GENOMIC DNA]</scope>
    <source>
        <strain evidence="5 6">NPDC019481</strain>
    </source>
</reference>
<keyword evidence="6" id="KW-1185">Reference proteome</keyword>
<proteinExistence type="predicted"/>
<dbReference type="RefSeq" id="WP_397404667.1">
    <property type="nucleotide sequence ID" value="NZ_JBIRYI010000007.1"/>
</dbReference>
<comment type="caution">
    <text evidence="5">The sequence shown here is derived from an EMBL/GenBank/DDBJ whole genome shotgun (WGS) entry which is preliminary data.</text>
</comment>
<dbReference type="Pfam" id="PF01156">
    <property type="entry name" value="IU_nuc_hydro"/>
    <property type="match status" value="1"/>
</dbReference>
<organism evidence="5 6">
    <name type="scientific">Promicromonospora kroppenstedtii</name>
    <dbReference type="NCBI Taxonomy" id="440482"/>
    <lineage>
        <taxon>Bacteria</taxon>
        <taxon>Bacillati</taxon>
        <taxon>Actinomycetota</taxon>
        <taxon>Actinomycetes</taxon>
        <taxon>Micrococcales</taxon>
        <taxon>Promicromonosporaceae</taxon>
        <taxon>Promicromonospora</taxon>
    </lineage>
</organism>
<dbReference type="InterPro" id="IPR036452">
    <property type="entry name" value="Ribo_hydro-like"/>
</dbReference>
<dbReference type="Proteomes" id="UP001611580">
    <property type="component" value="Unassembled WGS sequence"/>
</dbReference>
<evidence type="ECO:0000256" key="2">
    <source>
        <dbReference type="ARBA" id="ARBA00023295"/>
    </source>
</evidence>
<name>A0ABW7XJL2_9MICO</name>
<feature type="domain" description="Inosine/uridine-preferring nucleoside hydrolase" evidence="4">
    <location>
        <begin position="51"/>
        <end position="350"/>
    </location>
</feature>
<evidence type="ECO:0000313" key="5">
    <source>
        <dbReference type="EMBL" id="MFI2487718.1"/>
    </source>
</evidence>
<evidence type="ECO:0000256" key="1">
    <source>
        <dbReference type="ARBA" id="ARBA00022801"/>
    </source>
</evidence>
<dbReference type="InterPro" id="IPR001910">
    <property type="entry name" value="Inosine/uridine_hydrolase_dom"/>
</dbReference>
<dbReference type="GO" id="GO:0016787">
    <property type="term" value="F:hydrolase activity"/>
    <property type="evidence" value="ECO:0007669"/>
    <property type="project" value="UniProtKB-KW"/>
</dbReference>
<dbReference type="PANTHER" id="PTHR12304">
    <property type="entry name" value="INOSINE-URIDINE PREFERRING NUCLEOSIDE HYDROLASE"/>
    <property type="match status" value="1"/>
</dbReference>
<dbReference type="SUPFAM" id="SSF53590">
    <property type="entry name" value="Nucleoside hydrolase"/>
    <property type="match status" value="1"/>
</dbReference>
<dbReference type="Gene3D" id="3.90.245.10">
    <property type="entry name" value="Ribonucleoside hydrolase-like"/>
    <property type="match status" value="1"/>
</dbReference>